<dbReference type="Gene3D" id="2.70.40.10">
    <property type="match status" value="2"/>
</dbReference>
<dbReference type="InterPro" id="IPR053811">
    <property type="entry name" value="DCD_C"/>
</dbReference>
<sequence length="375" mass="42111">MPIQDLRQFAASGAITAAAGLRPAQFQPNSIDLRLGPRAYRTRCSFLPVPGARSTATSLLDEFAVYEIDLRDGYVFECNKTYLIPLCEELALPAYIWGATNPKSSAGRLDMLARVITEDGHIFDSIPHGYRGKMYLDLMTRSFPIKLREGDSLVQLRLLTGKDAVIPDDELRSLVDEHQLVRTASGIPVAAKDLEIDDGILLTVRLRGQGDETVGYVSRKSTPVVDFSRKDHPVRPYWTYIPGRRSEPLILLPEEFYIFSSNERVRIPPQMCAEMVAFDVRSGEVRTHYAGFFDSGFGMSGTGAHVVLEVRNRDMPFLLQHGQHLFRLRYFRNTEAPAALYGVDLDSHYQGQGLRLAKQFKTISDPSLQLGLWAE</sequence>
<dbReference type="SUPFAM" id="SSF51283">
    <property type="entry name" value="dUTPase-like"/>
    <property type="match status" value="2"/>
</dbReference>
<proteinExistence type="predicted"/>
<accession>A0A2L0EHM2</accession>
<feature type="domain" description="2'-deoxycytidine 5'-triphosphate deaminase C-terminal" evidence="2">
    <location>
        <begin position="170"/>
        <end position="360"/>
    </location>
</feature>
<dbReference type="Pfam" id="PF22569">
    <property type="entry name" value="DCD_C"/>
    <property type="match status" value="1"/>
</dbReference>
<protein>
    <submittedName>
        <fullName evidence="3">2'-deoxycytidine 5'-triphosphate deaminase</fullName>
    </submittedName>
</protein>
<gene>
    <name evidence="3" type="ORF">SOCE26_001570</name>
</gene>
<evidence type="ECO:0000259" key="2">
    <source>
        <dbReference type="Pfam" id="PF22569"/>
    </source>
</evidence>
<dbReference type="GO" id="GO:0008829">
    <property type="term" value="F:dCTP deaminase activity"/>
    <property type="evidence" value="ECO:0007669"/>
    <property type="project" value="InterPro"/>
</dbReference>
<dbReference type="GO" id="GO:0009394">
    <property type="term" value="P:2'-deoxyribonucleotide metabolic process"/>
    <property type="evidence" value="ECO:0007669"/>
    <property type="project" value="InterPro"/>
</dbReference>
<evidence type="ECO:0000313" key="4">
    <source>
        <dbReference type="Proteomes" id="UP000238348"/>
    </source>
</evidence>
<dbReference type="PANTHER" id="PTHR42680">
    <property type="entry name" value="DCTP DEAMINASE"/>
    <property type="match status" value="1"/>
</dbReference>
<dbReference type="AlphaFoldDB" id="A0A2L0EHM2"/>
<reference evidence="3 4" key="1">
    <citation type="submission" date="2015-09" db="EMBL/GenBank/DDBJ databases">
        <title>Sorangium comparison.</title>
        <authorList>
            <person name="Zaburannyi N."/>
            <person name="Bunk B."/>
            <person name="Overmann J."/>
            <person name="Mueller R."/>
        </authorList>
    </citation>
    <scope>NUCLEOTIDE SEQUENCE [LARGE SCALE GENOMIC DNA]</scope>
    <source>
        <strain evidence="3 4">So ce26</strain>
    </source>
</reference>
<dbReference type="InterPro" id="IPR036157">
    <property type="entry name" value="dUTPase-like_sf"/>
</dbReference>
<dbReference type="InterPro" id="IPR010550">
    <property type="entry name" value="DCD_N"/>
</dbReference>
<dbReference type="Pfam" id="PF06559">
    <property type="entry name" value="DCD_N"/>
    <property type="match status" value="1"/>
</dbReference>
<organism evidence="3 4">
    <name type="scientific">Sorangium cellulosum</name>
    <name type="common">Polyangium cellulosum</name>
    <dbReference type="NCBI Taxonomy" id="56"/>
    <lineage>
        <taxon>Bacteria</taxon>
        <taxon>Pseudomonadati</taxon>
        <taxon>Myxococcota</taxon>
        <taxon>Polyangia</taxon>
        <taxon>Polyangiales</taxon>
        <taxon>Polyangiaceae</taxon>
        <taxon>Sorangium</taxon>
    </lineage>
</organism>
<dbReference type="NCBIfam" id="NF005734">
    <property type="entry name" value="PRK07559.1"/>
    <property type="match status" value="1"/>
</dbReference>
<dbReference type="EMBL" id="CP012673">
    <property type="protein sequence ID" value="AUX38779.1"/>
    <property type="molecule type" value="Genomic_DNA"/>
</dbReference>
<evidence type="ECO:0000259" key="1">
    <source>
        <dbReference type="Pfam" id="PF06559"/>
    </source>
</evidence>
<dbReference type="Proteomes" id="UP000238348">
    <property type="component" value="Chromosome"/>
</dbReference>
<evidence type="ECO:0000313" key="3">
    <source>
        <dbReference type="EMBL" id="AUX38779.1"/>
    </source>
</evidence>
<name>A0A2L0EHM2_SORCE</name>
<dbReference type="PANTHER" id="PTHR42680:SF3">
    <property type="entry name" value="DCTP DEAMINASE"/>
    <property type="match status" value="1"/>
</dbReference>
<feature type="domain" description="2'-deoxycytidine 5'-triphosphate deaminase N-terminal" evidence="1">
    <location>
        <begin position="2"/>
        <end position="161"/>
    </location>
</feature>